<dbReference type="RefSeq" id="WP_100425806.1">
    <property type="nucleotide sequence ID" value="NZ_PGEX01000001.1"/>
</dbReference>
<dbReference type="AlphaFoldDB" id="A0A2M9A840"/>
<evidence type="ECO:0000313" key="2">
    <source>
        <dbReference type="Proteomes" id="UP000231134"/>
    </source>
</evidence>
<organism evidence="1 2">
    <name type="scientific">Hallerella succinigenes</name>
    <dbReference type="NCBI Taxonomy" id="1896222"/>
    <lineage>
        <taxon>Bacteria</taxon>
        <taxon>Pseudomonadati</taxon>
        <taxon>Fibrobacterota</taxon>
        <taxon>Fibrobacteria</taxon>
        <taxon>Fibrobacterales</taxon>
        <taxon>Fibrobacteraceae</taxon>
        <taxon>Hallerella</taxon>
    </lineage>
</organism>
<comment type="caution">
    <text evidence="1">The sequence shown here is derived from an EMBL/GenBank/DDBJ whole genome shotgun (WGS) entry which is preliminary data.</text>
</comment>
<sequence>MAILKDSSIFEPQLLRRTPEGYLTGRIRVTCAGVFRYLGEDGKTIVRVLRPESEVGAPESVITAFYPIS</sequence>
<keyword evidence="2" id="KW-1185">Reference proteome</keyword>
<name>A0A2M9A840_9BACT</name>
<reference evidence="1 2" key="1">
    <citation type="submission" date="2017-11" db="EMBL/GenBank/DDBJ databases">
        <title>Animal gut microbial communities from fecal samples from Wisconsin, USA.</title>
        <authorList>
            <person name="Neumann A."/>
        </authorList>
    </citation>
    <scope>NUCLEOTIDE SEQUENCE [LARGE SCALE GENOMIC DNA]</scope>
    <source>
        <strain evidence="1 2">UWS3</strain>
    </source>
</reference>
<dbReference type="Proteomes" id="UP000231134">
    <property type="component" value="Unassembled WGS sequence"/>
</dbReference>
<dbReference type="Pfam" id="PF09979">
    <property type="entry name" value="DUF2213"/>
    <property type="match status" value="1"/>
</dbReference>
<gene>
    <name evidence="1" type="ORF">BGX16_1897</name>
</gene>
<dbReference type="EMBL" id="PGEX01000001">
    <property type="protein sequence ID" value="PJJ41891.1"/>
    <property type="molecule type" value="Genomic_DNA"/>
</dbReference>
<evidence type="ECO:0000313" key="1">
    <source>
        <dbReference type="EMBL" id="PJJ41891.1"/>
    </source>
</evidence>
<dbReference type="InterPro" id="IPR016913">
    <property type="entry name" value="UCP029215"/>
</dbReference>
<protein>
    <submittedName>
        <fullName evidence="1">Uncharacterized protein</fullName>
    </submittedName>
</protein>
<proteinExistence type="predicted"/>
<dbReference type="OrthoDB" id="9813763at2"/>
<accession>A0A2M9A840</accession>